<organism evidence="1 2">
    <name type="scientific">Frankia canadensis</name>
    <dbReference type="NCBI Taxonomy" id="1836972"/>
    <lineage>
        <taxon>Bacteria</taxon>
        <taxon>Bacillati</taxon>
        <taxon>Actinomycetota</taxon>
        <taxon>Actinomycetes</taxon>
        <taxon>Frankiales</taxon>
        <taxon>Frankiaceae</taxon>
        <taxon>Frankia</taxon>
    </lineage>
</organism>
<sequence>MRSTSATELPQVGKCLGGGLAGLVDERGIGGAQRATPGDEGRLLGLPRGHVGGRVGGTVVPGLPQQGGVATNDLVDLLDRDLTAGRDNIVPLERFKSAQNTIPLVGHVSIIPYCSGRGCDLRIDEDSNSFSSWIGVYTFSLFSVCLSAQGAWSFHADARIHIRTRKGMFAWRYGSLLWHRLGGCLCKPVLQICDPAGDAPLGC</sequence>
<gene>
    <name evidence="1" type="ORF">FRACA_2160008</name>
</gene>
<dbReference type="AlphaFoldDB" id="A0A2I2KQT4"/>
<proteinExistence type="predicted"/>
<name>A0A2I2KQT4_9ACTN</name>
<reference evidence="1 2" key="1">
    <citation type="submission" date="2017-06" db="EMBL/GenBank/DDBJ databases">
        <authorList>
            <person name="Kim H.J."/>
            <person name="Triplett B.A."/>
        </authorList>
    </citation>
    <scope>NUCLEOTIDE SEQUENCE [LARGE SCALE GENOMIC DNA]</scope>
    <source>
        <strain evidence="1">FRACA_ARgP5</strain>
    </source>
</reference>
<protein>
    <submittedName>
        <fullName evidence="1">Uncharacterized protein</fullName>
    </submittedName>
</protein>
<evidence type="ECO:0000313" key="1">
    <source>
        <dbReference type="EMBL" id="SNQ48027.1"/>
    </source>
</evidence>
<dbReference type="EMBL" id="FZMO01000131">
    <property type="protein sequence ID" value="SNQ48027.1"/>
    <property type="molecule type" value="Genomic_DNA"/>
</dbReference>
<dbReference type="Proteomes" id="UP000234331">
    <property type="component" value="Unassembled WGS sequence"/>
</dbReference>
<evidence type="ECO:0000313" key="2">
    <source>
        <dbReference type="Proteomes" id="UP000234331"/>
    </source>
</evidence>
<keyword evidence="2" id="KW-1185">Reference proteome</keyword>
<accession>A0A2I2KQT4</accession>